<dbReference type="InterPro" id="IPR001054">
    <property type="entry name" value="A/G_cyclase"/>
</dbReference>
<dbReference type="RefSeq" id="WP_104371862.1">
    <property type="nucleotide sequence ID" value="NZ_BFAV01000102.1"/>
</dbReference>
<dbReference type="EMBL" id="BFAV01000102">
    <property type="protein sequence ID" value="GBF33472.1"/>
    <property type="molecule type" value="Genomic_DNA"/>
</dbReference>
<feature type="transmembrane region" description="Helical" evidence="2">
    <location>
        <begin position="21"/>
        <end position="42"/>
    </location>
</feature>
<dbReference type="InterPro" id="IPR007890">
    <property type="entry name" value="CHASE2"/>
</dbReference>
<dbReference type="OrthoDB" id="9806704at2"/>
<dbReference type="SMART" id="SM00044">
    <property type="entry name" value="CYCc"/>
    <property type="match status" value="1"/>
</dbReference>
<dbReference type="GO" id="GO:0035556">
    <property type="term" value="P:intracellular signal transduction"/>
    <property type="evidence" value="ECO:0007669"/>
    <property type="project" value="InterPro"/>
</dbReference>
<organism evidence="4 5">
    <name type="scientific">Desulfocucumis palustris</name>
    <dbReference type="NCBI Taxonomy" id="1898651"/>
    <lineage>
        <taxon>Bacteria</taxon>
        <taxon>Bacillati</taxon>
        <taxon>Bacillota</taxon>
        <taxon>Clostridia</taxon>
        <taxon>Eubacteriales</taxon>
        <taxon>Desulfocucumaceae</taxon>
        <taxon>Desulfocucumis</taxon>
    </lineage>
</organism>
<sequence>MKIPLHTRLRGLTGFFSRNKNLLIPLVLFLLVELAALAGVFVRPELALYDSWFRLQGVRDPGRQVAVVAVDEPSIKELGPLAWPRKVHAQLLEKLREARVVAFDIVFDAPTTPADDRSFAAAIAKHGGVVLASQFSFEENGSGEMEQVFQAPLPEFMEGAAGLGFVNMPTDVDGVVRRVTMVDVNTFEIPFPCLSLASAMTASGMNPAQIELEPGCLRVAGGNIPVDGVNRAMIDFWGPQGTFKTYGYADVLRGKYPPEEFKDKIVLVGVTTPAAHDEKPTPYTTSNMIISGSIETPGVEIHASAVQSFLDGHWYRPVHPLVNIVFLFIAGMATALAVGGRGPWRGIAGALAVVAVSGVLVYGLWWQGRRWLNFAAPLALIFITYVLVTASDFILAEMGRRRTRALFSRYVSPAVVEELMADPDSVSLGGQRRDLTIMFVDIRGFTAYSENKAPEQVVNRLNEYLTAMTEVIFRHGGTLDKYLGDGLMAIYGAPIQLPDHVQRAIRTAVEIQEVVERLNNSWAEKGEPPLKIGVGINTGSVLVGNVGSPERMDYTVIGEDVNLASRVEGLTKTFGALVIISERSVRVLEARGESTRELEYLGTAEVKGFTLPIGVYTVPDRRTGKFYA</sequence>
<dbReference type="Pfam" id="PF00211">
    <property type="entry name" value="Guanylate_cyc"/>
    <property type="match status" value="1"/>
</dbReference>
<dbReference type="Gene3D" id="3.30.70.1230">
    <property type="entry name" value="Nucleotide cyclase"/>
    <property type="match status" value="1"/>
</dbReference>
<keyword evidence="5" id="KW-1185">Reference proteome</keyword>
<feature type="transmembrane region" description="Helical" evidence="2">
    <location>
        <begin position="371"/>
        <end position="395"/>
    </location>
</feature>
<dbReference type="PANTHER" id="PTHR43081:SF1">
    <property type="entry name" value="ADENYLATE CYCLASE, TERMINAL-DIFFERENTIATION SPECIFIC"/>
    <property type="match status" value="1"/>
</dbReference>
<dbReference type="InterPro" id="IPR029787">
    <property type="entry name" value="Nucleotide_cyclase"/>
</dbReference>
<evidence type="ECO:0000313" key="4">
    <source>
        <dbReference type="EMBL" id="GBF33472.1"/>
    </source>
</evidence>
<gene>
    <name evidence="4" type="ORF">DCCM_2574</name>
</gene>
<dbReference type="SUPFAM" id="SSF55073">
    <property type="entry name" value="Nucleotide cyclase"/>
    <property type="match status" value="1"/>
</dbReference>
<comment type="caution">
    <text evidence="4">The sequence shown here is derived from an EMBL/GenBank/DDBJ whole genome shotgun (WGS) entry which is preliminary data.</text>
</comment>
<dbReference type="PROSITE" id="PS50125">
    <property type="entry name" value="GUANYLATE_CYCLASE_2"/>
    <property type="match status" value="1"/>
</dbReference>
<dbReference type="CDD" id="cd07302">
    <property type="entry name" value="CHD"/>
    <property type="match status" value="1"/>
</dbReference>
<keyword evidence="2" id="KW-0472">Membrane</keyword>
<feature type="transmembrane region" description="Helical" evidence="2">
    <location>
        <begin position="346"/>
        <end position="365"/>
    </location>
</feature>
<evidence type="ECO:0000256" key="2">
    <source>
        <dbReference type="SAM" id="Phobius"/>
    </source>
</evidence>
<reference evidence="5" key="1">
    <citation type="submission" date="2018-02" db="EMBL/GenBank/DDBJ databases">
        <title>Genome sequence of Desulfocucumis palustris strain NAW-5.</title>
        <authorList>
            <person name="Watanabe M."/>
            <person name="Kojima H."/>
            <person name="Fukui M."/>
        </authorList>
    </citation>
    <scope>NUCLEOTIDE SEQUENCE [LARGE SCALE GENOMIC DNA]</scope>
    <source>
        <strain evidence="5">NAW-5</strain>
    </source>
</reference>
<dbReference type="Pfam" id="PF05226">
    <property type="entry name" value="CHASE2"/>
    <property type="match status" value="1"/>
</dbReference>
<feature type="domain" description="Guanylate cyclase" evidence="3">
    <location>
        <begin position="436"/>
        <end position="568"/>
    </location>
</feature>
<name>A0A2L2XBL4_9FIRM</name>
<dbReference type="InterPro" id="IPR050697">
    <property type="entry name" value="Adenylyl/Guanylyl_Cyclase_3/4"/>
</dbReference>
<dbReference type="SMART" id="SM01080">
    <property type="entry name" value="CHASE2"/>
    <property type="match status" value="1"/>
</dbReference>
<keyword evidence="2" id="KW-0812">Transmembrane</keyword>
<dbReference type="Proteomes" id="UP000239549">
    <property type="component" value="Unassembled WGS sequence"/>
</dbReference>
<evidence type="ECO:0000259" key="3">
    <source>
        <dbReference type="PROSITE" id="PS50125"/>
    </source>
</evidence>
<dbReference type="AlphaFoldDB" id="A0A2L2XBL4"/>
<dbReference type="PANTHER" id="PTHR43081">
    <property type="entry name" value="ADENYLATE CYCLASE, TERMINAL-DIFFERENTIATION SPECIFIC-RELATED"/>
    <property type="match status" value="1"/>
</dbReference>
<proteinExistence type="inferred from homology"/>
<keyword evidence="2" id="KW-1133">Transmembrane helix</keyword>
<evidence type="ECO:0000256" key="1">
    <source>
        <dbReference type="ARBA" id="ARBA00005381"/>
    </source>
</evidence>
<protein>
    <submittedName>
        <fullName evidence="4">Adenylate cyclase</fullName>
    </submittedName>
</protein>
<comment type="similarity">
    <text evidence="1">Belongs to the adenylyl cyclase class-3 family.</text>
</comment>
<evidence type="ECO:0000313" key="5">
    <source>
        <dbReference type="Proteomes" id="UP000239549"/>
    </source>
</evidence>
<feature type="transmembrane region" description="Helical" evidence="2">
    <location>
        <begin position="321"/>
        <end position="339"/>
    </location>
</feature>
<dbReference type="GO" id="GO:0006171">
    <property type="term" value="P:cAMP biosynthetic process"/>
    <property type="evidence" value="ECO:0007669"/>
    <property type="project" value="TreeGrafter"/>
</dbReference>
<accession>A0A2L2XBL4</accession>
<dbReference type="GO" id="GO:0004016">
    <property type="term" value="F:adenylate cyclase activity"/>
    <property type="evidence" value="ECO:0007669"/>
    <property type="project" value="UniProtKB-ARBA"/>
</dbReference>